<evidence type="ECO:0000313" key="10">
    <source>
        <dbReference type="EMBL" id="PAV73287.1"/>
    </source>
</evidence>
<feature type="domain" description="N-acetyltransferase" evidence="9">
    <location>
        <begin position="128"/>
        <end position="298"/>
    </location>
</feature>
<feature type="binding site" evidence="6">
    <location>
        <position position="93"/>
    </location>
    <ligand>
        <name>ATP</name>
        <dbReference type="ChEBI" id="CHEBI:30616"/>
    </ligand>
</feature>
<dbReference type="PROSITE" id="PS51186">
    <property type="entry name" value="GNAT"/>
    <property type="match status" value="1"/>
</dbReference>
<name>A0A2A2KHA0_9BILA</name>
<evidence type="ECO:0000256" key="7">
    <source>
        <dbReference type="RuleBase" id="RU004011"/>
    </source>
</evidence>
<reference evidence="10 11" key="1">
    <citation type="journal article" date="2017" name="Curr. Biol.">
        <title>Genome architecture and evolution of a unichromosomal asexual nematode.</title>
        <authorList>
            <person name="Fradin H."/>
            <person name="Zegar C."/>
            <person name="Gutwein M."/>
            <person name="Lucas J."/>
            <person name="Kovtun M."/>
            <person name="Corcoran D."/>
            <person name="Baugh L.R."/>
            <person name="Kiontke K."/>
            <person name="Gunsalus K."/>
            <person name="Fitch D.H."/>
            <person name="Piano F."/>
        </authorList>
    </citation>
    <scope>NUCLEOTIDE SEQUENCE [LARGE SCALE GENOMIC DNA]</scope>
    <source>
        <strain evidence="10">PF1309</strain>
    </source>
</reference>
<dbReference type="OrthoDB" id="1729737at2759"/>
<comment type="similarity">
    <text evidence="2 6 7">Belongs to the NDK family.</text>
</comment>
<dbReference type="GO" id="GO:0004550">
    <property type="term" value="F:nucleoside diphosphate kinase activity"/>
    <property type="evidence" value="ECO:0007669"/>
    <property type="project" value="UniProtKB-EC"/>
</dbReference>
<feature type="compositionally biased region" description="Basic and acidic residues" evidence="8">
    <location>
        <begin position="555"/>
        <end position="570"/>
    </location>
</feature>
<dbReference type="NCBIfam" id="NF001908">
    <property type="entry name" value="PRK00668.1"/>
    <property type="match status" value="1"/>
</dbReference>
<feature type="binding site" evidence="6">
    <location>
        <position position="59"/>
    </location>
    <ligand>
        <name>ATP</name>
        <dbReference type="ChEBI" id="CHEBI:30616"/>
    </ligand>
</feature>
<evidence type="ECO:0000256" key="2">
    <source>
        <dbReference type="ARBA" id="ARBA00008142"/>
    </source>
</evidence>
<dbReference type="PANTHER" id="PTHR11349">
    <property type="entry name" value="NUCLEOSIDE DIPHOSPHATE KINASE"/>
    <property type="match status" value="1"/>
</dbReference>
<dbReference type="Pfam" id="PF00583">
    <property type="entry name" value="Acetyltransf_1"/>
    <property type="match status" value="1"/>
</dbReference>
<dbReference type="GO" id="GO:0006241">
    <property type="term" value="P:CTP biosynthetic process"/>
    <property type="evidence" value="ECO:0007669"/>
    <property type="project" value="InterPro"/>
</dbReference>
<feature type="binding site" evidence="6">
    <location>
        <position position="104"/>
    </location>
    <ligand>
        <name>ATP</name>
        <dbReference type="ChEBI" id="CHEBI:30616"/>
    </ligand>
</feature>
<dbReference type="EMBL" id="LIAE01008636">
    <property type="protein sequence ID" value="PAV73287.1"/>
    <property type="molecule type" value="Genomic_DNA"/>
</dbReference>
<dbReference type="InterPro" id="IPR034907">
    <property type="entry name" value="NDK-like_dom"/>
</dbReference>
<feature type="binding site" evidence="6">
    <location>
        <position position="11"/>
    </location>
    <ligand>
        <name>ATP</name>
        <dbReference type="ChEBI" id="CHEBI:30616"/>
    </ligand>
</feature>
<dbReference type="PRINTS" id="PR01243">
    <property type="entry name" value="NUCDPKINASE"/>
</dbReference>
<dbReference type="CDD" id="cd04413">
    <property type="entry name" value="NDPk_I"/>
    <property type="match status" value="1"/>
</dbReference>
<dbReference type="SUPFAM" id="SSF55729">
    <property type="entry name" value="Acyl-CoA N-acyltransferases (Nat)"/>
    <property type="match status" value="1"/>
</dbReference>
<evidence type="ECO:0000256" key="5">
    <source>
        <dbReference type="ARBA" id="ARBA00022777"/>
    </source>
</evidence>
<keyword evidence="4" id="KW-0808">Transferase</keyword>
<evidence type="ECO:0000256" key="4">
    <source>
        <dbReference type="ARBA" id="ARBA00022679"/>
    </source>
</evidence>
<dbReference type="SUPFAM" id="SSF54919">
    <property type="entry name" value="Nucleoside diphosphate kinase, NDK"/>
    <property type="match status" value="1"/>
</dbReference>
<feature type="binding site" evidence="6">
    <location>
        <position position="114"/>
    </location>
    <ligand>
        <name>ATP</name>
        <dbReference type="ChEBI" id="CHEBI:30616"/>
    </ligand>
</feature>
<dbReference type="Gene3D" id="3.30.70.141">
    <property type="entry name" value="Nucleoside diphosphate kinase-like domain"/>
    <property type="match status" value="1"/>
</dbReference>
<comment type="cofactor">
    <cofactor evidence="1">
        <name>Mg(2+)</name>
        <dbReference type="ChEBI" id="CHEBI:18420"/>
    </cofactor>
</comment>
<evidence type="ECO:0000256" key="8">
    <source>
        <dbReference type="SAM" id="MobiDB-lite"/>
    </source>
</evidence>
<dbReference type="EC" id="2.7.4.6" evidence="3"/>
<feature type="region of interest" description="Disordered" evidence="8">
    <location>
        <begin position="511"/>
        <end position="570"/>
    </location>
</feature>
<dbReference type="PROSITE" id="PS51374">
    <property type="entry name" value="NDPK_LIKE"/>
    <property type="match status" value="1"/>
</dbReference>
<gene>
    <name evidence="10" type="ORF">WR25_26902</name>
</gene>
<keyword evidence="5" id="KW-0418">Kinase</keyword>
<dbReference type="Proteomes" id="UP000218231">
    <property type="component" value="Unassembled WGS sequence"/>
</dbReference>
<dbReference type="Pfam" id="PF00334">
    <property type="entry name" value="NDK"/>
    <property type="match status" value="1"/>
</dbReference>
<keyword evidence="11" id="KW-1185">Reference proteome</keyword>
<dbReference type="InterPro" id="IPR001564">
    <property type="entry name" value="Nucleoside_diP_kinase"/>
</dbReference>
<dbReference type="CDD" id="cd04301">
    <property type="entry name" value="NAT_SF"/>
    <property type="match status" value="1"/>
</dbReference>
<proteinExistence type="inferred from homology"/>
<dbReference type="AntiFam" id="ANF00103">
    <property type="entry name" value="Shadow ORF (opposite can)"/>
</dbReference>
<dbReference type="InterPro" id="IPR036850">
    <property type="entry name" value="NDK-like_dom_sf"/>
</dbReference>
<evidence type="ECO:0000256" key="1">
    <source>
        <dbReference type="ARBA" id="ARBA00001946"/>
    </source>
</evidence>
<dbReference type="InterPro" id="IPR016181">
    <property type="entry name" value="Acyl_CoA_acyltransferase"/>
</dbReference>
<organism evidence="10 11">
    <name type="scientific">Diploscapter pachys</name>
    <dbReference type="NCBI Taxonomy" id="2018661"/>
    <lineage>
        <taxon>Eukaryota</taxon>
        <taxon>Metazoa</taxon>
        <taxon>Ecdysozoa</taxon>
        <taxon>Nematoda</taxon>
        <taxon>Chromadorea</taxon>
        <taxon>Rhabditida</taxon>
        <taxon>Rhabditina</taxon>
        <taxon>Rhabditomorpha</taxon>
        <taxon>Rhabditoidea</taxon>
        <taxon>Rhabditidae</taxon>
        <taxon>Diploscapter</taxon>
    </lineage>
</organism>
<dbReference type="AlphaFoldDB" id="A0A2A2KHA0"/>
<protein>
    <recommendedName>
        <fullName evidence="3">nucleoside-diphosphate kinase</fullName>
        <ecNumber evidence="3">2.7.4.6</ecNumber>
    </recommendedName>
</protein>
<sequence length="570" mass="62276">MAATRTFSIIKPDATRRNLTGAVTKMLEDAGLRVVASKRIHMTREQAEGFYAVHKERPFFNDLVEFMISGPVVVQVLEGENAMQRNRDIMGATNPANAEAGTIRKELAESIEANTVHARRDRRLMTDWRLRRASVEDAPAAALVAGASFLATFAGIIDGADIVAHVAKNSAPATFAAWIGDPGSVVTLAEHPIGAAPVGYSVLTTPDLPVDTHASDIELRRIYTLPLAQGTGLGRALMQQAIADAIAMGKTRLLLGVLGRNARARAFYERQGFDVVGARQYRVGSALCDDVIYARRREHAVVVHHVQHAVGDREIGAAQLQRALRLALRHEGEGAQVVQADAHRLMLHFARSVRAIAVLRNHPFARGVQHPDPVGDELALAGLRILEAMGQRRLAAAARRVAHHEHLGHFELRHRKFQRRRHAVIAAADLIGGHQVGYVAHHEDFAGRRVEDLRRIDAAVRTGDHHHLRALAVLQFVPALALFRPAGVAKPMIATNHVRFGGDNAFAADWCPPGRVSKATSQSSDGCSFRPTSLSRPNERDDSGGPPRTPAQARLDSRESADQRRLRRDA</sequence>
<evidence type="ECO:0000256" key="6">
    <source>
        <dbReference type="PROSITE-ProRule" id="PRU00706"/>
    </source>
</evidence>
<dbReference type="Gene3D" id="3.40.630.30">
    <property type="match status" value="1"/>
</dbReference>
<dbReference type="InterPro" id="IPR000182">
    <property type="entry name" value="GNAT_dom"/>
</dbReference>
<dbReference type="GO" id="GO:0016747">
    <property type="term" value="F:acyltransferase activity, transferring groups other than amino-acyl groups"/>
    <property type="evidence" value="ECO:0007669"/>
    <property type="project" value="InterPro"/>
</dbReference>
<feature type="binding site" evidence="6">
    <location>
        <position position="87"/>
    </location>
    <ligand>
        <name>ATP</name>
        <dbReference type="ChEBI" id="CHEBI:30616"/>
    </ligand>
</feature>
<dbReference type="STRING" id="2018661.A0A2A2KHA0"/>
<evidence type="ECO:0000313" key="11">
    <source>
        <dbReference type="Proteomes" id="UP000218231"/>
    </source>
</evidence>
<dbReference type="SMART" id="SM00562">
    <property type="entry name" value="NDK"/>
    <property type="match status" value="1"/>
</dbReference>
<accession>A0A2A2KHA0</accession>
<evidence type="ECO:0000259" key="9">
    <source>
        <dbReference type="PROSITE" id="PS51186"/>
    </source>
</evidence>
<feature type="active site" description="Pros-phosphohistidine intermediate" evidence="6">
    <location>
        <position position="117"/>
    </location>
</feature>
<dbReference type="GO" id="GO:0006228">
    <property type="term" value="P:UTP biosynthetic process"/>
    <property type="evidence" value="ECO:0007669"/>
    <property type="project" value="InterPro"/>
</dbReference>
<dbReference type="GO" id="GO:0006183">
    <property type="term" value="P:GTP biosynthetic process"/>
    <property type="evidence" value="ECO:0007669"/>
    <property type="project" value="InterPro"/>
</dbReference>
<feature type="compositionally biased region" description="Polar residues" evidence="8">
    <location>
        <begin position="518"/>
        <end position="536"/>
    </location>
</feature>
<comment type="caution">
    <text evidence="10">The sequence shown here is derived from an EMBL/GenBank/DDBJ whole genome shotgun (WGS) entry which is preliminary data.</text>
</comment>
<evidence type="ECO:0000256" key="3">
    <source>
        <dbReference type="ARBA" id="ARBA00012966"/>
    </source>
</evidence>